<name>U7PJ10_SPOS1</name>
<dbReference type="Gene3D" id="3.40.50.10190">
    <property type="entry name" value="BRCT domain"/>
    <property type="match status" value="1"/>
</dbReference>
<feature type="compositionally biased region" description="Basic and acidic residues" evidence="1">
    <location>
        <begin position="48"/>
        <end position="59"/>
    </location>
</feature>
<dbReference type="AlphaFoldDB" id="U7PJ10"/>
<dbReference type="Proteomes" id="UP000018087">
    <property type="component" value="Unassembled WGS sequence"/>
</dbReference>
<proteinExistence type="predicted"/>
<evidence type="ECO:0000313" key="3">
    <source>
        <dbReference type="Proteomes" id="UP000018087"/>
    </source>
</evidence>
<evidence type="ECO:0000256" key="1">
    <source>
        <dbReference type="SAM" id="MobiDB-lite"/>
    </source>
</evidence>
<evidence type="ECO:0000313" key="2">
    <source>
        <dbReference type="EMBL" id="ERS95522.1"/>
    </source>
</evidence>
<protein>
    <recommendedName>
        <fullName evidence="4">BRCT domain-containing protein</fullName>
    </recommendedName>
</protein>
<dbReference type="SUPFAM" id="SSF52113">
    <property type="entry name" value="BRCT domain"/>
    <property type="match status" value="1"/>
</dbReference>
<accession>U7PJ10</accession>
<keyword evidence="3" id="KW-1185">Reference proteome</keyword>
<sequence>MDSHPLASSPALSLTPPLPLHEKELLFTDWGLSDTDNSQPATSSGTVEKPDSRWTEREREHRRKSKAFAAAAKAAVEKVVEKAAEEAAREARADEAALRADHGGGEHGGSDSDDVVEIIDLTQPELKPPGPPQTPPRPPRRTASTVAAPVRPSSSTTLRRTSSNPLPDRRGPKRKREEVLDRATAARKTGRPAKTTTKKDARDISPPLVPEGQRIFAGLSFCYLPNGAFGARKLRINKARQHGARWVQNLREATHVVVDKQLRWADVEAHVRDELATMLSTDPEPAAAAWPILVNETYPLDCIGFRHLLNPEQLRYRVTGWKEAQAAQETATGKGPANVTGHGKTSDTSPPGHYLIKPDRREQDRLGAARQQEHMIRQPRHDV</sequence>
<dbReference type="InterPro" id="IPR036420">
    <property type="entry name" value="BRCT_dom_sf"/>
</dbReference>
<feature type="compositionally biased region" description="Basic and acidic residues" evidence="1">
    <location>
        <begin position="356"/>
        <end position="383"/>
    </location>
</feature>
<feature type="compositionally biased region" description="Polar residues" evidence="1">
    <location>
        <begin position="34"/>
        <end position="46"/>
    </location>
</feature>
<feature type="compositionally biased region" description="Basic and acidic residues" evidence="1">
    <location>
        <begin position="75"/>
        <end position="110"/>
    </location>
</feature>
<organism evidence="2 3">
    <name type="scientific">Sporothrix schenckii (strain ATCC 58251 / de Perez 2211183)</name>
    <name type="common">Rose-picker's disease fungus</name>
    <dbReference type="NCBI Taxonomy" id="1391915"/>
    <lineage>
        <taxon>Eukaryota</taxon>
        <taxon>Fungi</taxon>
        <taxon>Dikarya</taxon>
        <taxon>Ascomycota</taxon>
        <taxon>Pezizomycotina</taxon>
        <taxon>Sordariomycetes</taxon>
        <taxon>Sordariomycetidae</taxon>
        <taxon>Ophiostomatales</taxon>
        <taxon>Ophiostomataceae</taxon>
        <taxon>Sporothrix</taxon>
    </lineage>
</organism>
<feature type="compositionally biased region" description="Pro residues" evidence="1">
    <location>
        <begin position="126"/>
        <end position="137"/>
    </location>
</feature>
<dbReference type="OrthoDB" id="7848332at2759"/>
<gene>
    <name evidence="2" type="ORF">HMPREF1624_08038</name>
</gene>
<evidence type="ECO:0008006" key="4">
    <source>
        <dbReference type="Google" id="ProtNLM"/>
    </source>
</evidence>
<feature type="region of interest" description="Disordered" evidence="1">
    <location>
        <begin position="328"/>
        <end position="383"/>
    </location>
</feature>
<dbReference type="STRING" id="1391915.U7PJ10"/>
<dbReference type="EMBL" id="KI440853">
    <property type="protein sequence ID" value="ERS95522.1"/>
    <property type="molecule type" value="Genomic_DNA"/>
</dbReference>
<feature type="region of interest" description="Disordered" evidence="1">
    <location>
        <begin position="31"/>
        <end position="206"/>
    </location>
</feature>
<dbReference type="HOGENOM" id="CLU_721934_0_0_1"/>
<dbReference type="eggNOG" id="KOG2534">
    <property type="taxonomic scope" value="Eukaryota"/>
</dbReference>
<feature type="compositionally biased region" description="Basic and acidic residues" evidence="1">
    <location>
        <begin position="167"/>
        <end position="181"/>
    </location>
</feature>
<feature type="compositionally biased region" description="Low complexity" evidence="1">
    <location>
        <begin position="141"/>
        <end position="163"/>
    </location>
</feature>
<reference evidence="3" key="1">
    <citation type="journal article" date="2014" name="Genome Announc.">
        <title>Genome sequence of the pathogenic fungus Sporothrix schenckii (ATCC 58251).</title>
        <authorList>
            <person name="Cuomo C.A."/>
            <person name="Rodriguez-Del Valle N."/>
            <person name="Perez-Sanchez L."/>
            <person name="Abouelleil A."/>
            <person name="Goldberg J."/>
            <person name="Young S."/>
            <person name="Zeng Q."/>
            <person name="Birren B.W."/>
        </authorList>
    </citation>
    <scope>NUCLEOTIDE SEQUENCE [LARGE SCALE GENOMIC DNA]</scope>
    <source>
        <strain evidence="3">ATCC 58251 / de Perez 2211183</strain>
    </source>
</reference>